<dbReference type="STRING" id="1449351.RISW2_17140"/>
<protein>
    <submittedName>
        <fullName evidence="1">Uncharacterized protein</fullName>
    </submittedName>
</protein>
<dbReference type="RefSeq" id="WP_051492202.1">
    <property type="nucleotide sequence ID" value="NZ_JAME01000045.1"/>
</dbReference>
<evidence type="ECO:0000313" key="1">
    <source>
        <dbReference type="EMBL" id="ETX26989.1"/>
    </source>
</evidence>
<dbReference type="OrthoDB" id="7527830at2"/>
<organism evidence="1 2">
    <name type="scientific">Roseivivax isoporae LMG 25204</name>
    <dbReference type="NCBI Taxonomy" id="1449351"/>
    <lineage>
        <taxon>Bacteria</taxon>
        <taxon>Pseudomonadati</taxon>
        <taxon>Pseudomonadota</taxon>
        <taxon>Alphaproteobacteria</taxon>
        <taxon>Rhodobacterales</taxon>
        <taxon>Roseobacteraceae</taxon>
        <taxon>Roseivivax</taxon>
    </lineage>
</organism>
<sequence length="179" mass="20062">MTDHEPITEARNHAEIQALLRDEIAALRQVIDARLKEIATLTEMLESAGKTPGASAEEIAALERRHAVELLLVRRGYEMAQQGPRQGTAPLTRQAEALEASELFDIRWYLEQNRDVAEAGMDPIDHYIRSGAFEGRDPGPSFRTLPYYLANPDVAEAGWPALVHYVLYGRTERRAIAPE</sequence>
<dbReference type="eggNOG" id="COG1215">
    <property type="taxonomic scope" value="Bacteria"/>
</dbReference>
<proteinExistence type="predicted"/>
<gene>
    <name evidence="1" type="ORF">RISW2_17140</name>
</gene>
<reference evidence="1 2" key="1">
    <citation type="submission" date="2014-01" db="EMBL/GenBank/DDBJ databases">
        <title>Roseivivax isoporae LMG 25204 Genome Sequencing.</title>
        <authorList>
            <person name="Lai Q."/>
            <person name="Li G."/>
            <person name="Shao Z."/>
        </authorList>
    </citation>
    <scope>NUCLEOTIDE SEQUENCE [LARGE SCALE GENOMIC DNA]</scope>
    <source>
        <strain evidence="1 2">LMG 25204</strain>
    </source>
</reference>
<evidence type="ECO:0000313" key="2">
    <source>
        <dbReference type="Proteomes" id="UP000023430"/>
    </source>
</evidence>
<name>X7F4K6_9RHOB</name>
<keyword evidence="2" id="KW-1185">Reference proteome</keyword>
<dbReference type="Proteomes" id="UP000023430">
    <property type="component" value="Unassembled WGS sequence"/>
</dbReference>
<comment type="caution">
    <text evidence="1">The sequence shown here is derived from an EMBL/GenBank/DDBJ whole genome shotgun (WGS) entry which is preliminary data.</text>
</comment>
<dbReference type="EMBL" id="JAME01000045">
    <property type="protein sequence ID" value="ETX26989.1"/>
    <property type="molecule type" value="Genomic_DNA"/>
</dbReference>
<accession>X7F4K6</accession>
<dbReference type="AlphaFoldDB" id="X7F4K6"/>